<dbReference type="Proteomes" id="UP000253970">
    <property type="component" value="Unassembled WGS sequence"/>
</dbReference>
<feature type="transmembrane region" description="Helical" evidence="1">
    <location>
        <begin position="294"/>
        <end position="315"/>
    </location>
</feature>
<evidence type="ECO:0000313" key="2">
    <source>
        <dbReference type="EMBL" id="RDB72430.1"/>
    </source>
</evidence>
<dbReference type="AlphaFoldDB" id="A0A369MMZ5"/>
<keyword evidence="1" id="KW-0472">Membrane</keyword>
<accession>A0A369MMZ5</accession>
<feature type="transmembrane region" description="Helical" evidence="1">
    <location>
        <begin position="33"/>
        <end position="55"/>
    </location>
</feature>
<organism evidence="2 3">
    <name type="scientific">Eggerthella lenta</name>
    <name type="common">Eubacterium lentum</name>
    <dbReference type="NCBI Taxonomy" id="84112"/>
    <lineage>
        <taxon>Bacteria</taxon>
        <taxon>Bacillati</taxon>
        <taxon>Actinomycetota</taxon>
        <taxon>Coriobacteriia</taxon>
        <taxon>Eggerthellales</taxon>
        <taxon>Eggerthellaceae</taxon>
        <taxon>Eggerthella</taxon>
    </lineage>
</organism>
<feature type="transmembrane region" description="Helical" evidence="1">
    <location>
        <begin position="154"/>
        <end position="171"/>
    </location>
</feature>
<feature type="transmembrane region" description="Helical" evidence="1">
    <location>
        <begin position="327"/>
        <end position="344"/>
    </location>
</feature>
<feature type="transmembrane region" description="Helical" evidence="1">
    <location>
        <begin position="176"/>
        <end position="191"/>
    </location>
</feature>
<evidence type="ECO:0000313" key="3">
    <source>
        <dbReference type="Proteomes" id="UP000253970"/>
    </source>
</evidence>
<feature type="transmembrane region" description="Helical" evidence="1">
    <location>
        <begin position="226"/>
        <end position="246"/>
    </location>
</feature>
<gene>
    <name evidence="2" type="ORF">C1875_02875</name>
</gene>
<feature type="transmembrane region" description="Helical" evidence="1">
    <location>
        <begin position="197"/>
        <end position="214"/>
    </location>
</feature>
<evidence type="ECO:0000256" key="1">
    <source>
        <dbReference type="SAM" id="Phobius"/>
    </source>
</evidence>
<keyword evidence="1" id="KW-0812">Transmembrane</keyword>
<reference evidence="2 3" key="1">
    <citation type="journal article" date="2018" name="Elife">
        <title>Discovery and characterization of a prevalent human gut bacterial enzyme sufficient for the inactivation of a family of plant toxins.</title>
        <authorList>
            <person name="Koppel N."/>
            <person name="Bisanz J.E."/>
            <person name="Pandelia M.E."/>
            <person name="Turnbaugh P.J."/>
            <person name="Balskus E.P."/>
        </authorList>
    </citation>
    <scope>NUCLEOTIDE SEQUENCE [LARGE SCALE GENOMIC DNA]</scope>
    <source>
        <strain evidence="2 3">W1 BHI 6</strain>
    </source>
</reference>
<feature type="transmembrane region" description="Helical" evidence="1">
    <location>
        <begin position="86"/>
        <end position="105"/>
    </location>
</feature>
<evidence type="ECO:0008006" key="4">
    <source>
        <dbReference type="Google" id="ProtNLM"/>
    </source>
</evidence>
<comment type="caution">
    <text evidence="2">The sequence shown here is derived from an EMBL/GenBank/DDBJ whole genome shotgun (WGS) entry which is preliminary data.</text>
</comment>
<dbReference type="EMBL" id="PPTU01000003">
    <property type="protein sequence ID" value="RDB72430.1"/>
    <property type="molecule type" value="Genomic_DNA"/>
</dbReference>
<sequence>MPFILILILFICRYVNGTAVRRSNSLKTPWIWVLLVLIGALFFIGGSSITSKLVAIRNLLMFYMGYVVAYDQCQMMDDPSKMLKQIVRVSAFAVIFGIFMLAQPVSFWQQIGLTEVYIAKQSPIVDGTMGGRFYTSLDGVTDLLRMGSLYYEPVNLSYLLLSGMCASAVLIRNKKTGIALLVLLSIGYILTFGKGGFIFLAFLLIVCLAYLLLSKLGNTESRRMKLTVYFACVLALGVIAYAYYIFVGGPVRPHFWALEQTMGSIIHNPIGHGLGTGGNMSDAGSDYSRGAESAVMTIGYQIGIIGIIGVFMLLLAISSKAPNGNSLPSLLGFFIPIGLFAVSILQENTFSPQCIFPFMALVACLDVMPSEGARTNSPENQIAIEEARGYRNG</sequence>
<keyword evidence="1" id="KW-1133">Transmembrane helix</keyword>
<name>A0A369MMZ5_EGGLN</name>
<proteinExistence type="predicted"/>
<protein>
    <recommendedName>
        <fullName evidence="4">O-antigen ligase domain-containing protein</fullName>
    </recommendedName>
</protein>